<accession>A0A7W9ZKJ0</accession>
<dbReference type="AlphaFoldDB" id="A0A7W9ZKJ0"/>
<evidence type="ECO:0000313" key="2">
    <source>
        <dbReference type="Proteomes" id="UP000544872"/>
    </source>
</evidence>
<reference evidence="1 2" key="1">
    <citation type="submission" date="2020-08" db="EMBL/GenBank/DDBJ databases">
        <title>Genomic Encyclopedia of Type Strains, Phase IV (KMG-IV): sequencing the most valuable type-strain genomes for metagenomic binning, comparative biology and taxonomic classification.</title>
        <authorList>
            <person name="Goeker M."/>
        </authorList>
    </citation>
    <scope>NUCLEOTIDE SEQUENCE [LARGE SCALE GENOMIC DNA]</scope>
    <source>
        <strain evidence="1 2">DSM 11590</strain>
    </source>
</reference>
<proteinExistence type="predicted"/>
<dbReference type="RefSeq" id="WP_184265110.1">
    <property type="nucleotide sequence ID" value="NZ_JACIIX010000015.1"/>
</dbReference>
<evidence type="ECO:0000313" key="1">
    <source>
        <dbReference type="EMBL" id="MBB6211914.1"/>
    </source>
</evidence>
<comment type="caution">
    <text evidence="1">The sequence shown here is derived from an EMBL/GenBank/DDBJ whole genome shotgun (WGS) entry which is preliminary data.</text>
</comment>
<gene>
    <name evidence="1" type="ORF">FHS48_003360</name>
</gene>
<name>A0A7W9ZKJ0_NOVIT</name>
<sequence>MSTYVFRKLASETDRPWAVYKIDPAGESTLVEQFETAPEAKRWIDVLRFDQEDTVSEGAAQA</sequence>
<dbReference type="Proteomes" id="UP000544872">
    <property type="component" value="Unassembled WGS sequence"/>
</dbReference>
<keyword evidence="2" id="KW-1185">Reference proteome</keyword>
<protein>
    <submittedName>
        <fullName evidence="1">Uncharacterized protein</fullName>
    </submittedName>
</protein>
<dbReference type="EMBL" id="JACIIX010000015">
    <property type="protein sequence ID" value="MBB6211914.1"/>
    <property type="molecule type" value="Genomic_DNA"/>
</dbReference>
<organism evidence="1 2">
    <name type="scientific">Novispirillum itersonii</name>
    <name type="common">Aquaspirillum itersonii</name>
    <dbReference type="NCBI Taxonomy" id="189"/>
    <lineage>
        <taxon>Bacteria</taxon>
        <taxon>Pseudomonadati</taxon>
        <taxon>Pseudomonadota</taxon>
        <taxon>Alphaproteobacteria</taxon>
        <taxon>Rhodospirillales</taxon>
        <taxon>Novispirillaceae</taxon>
        <taxon>Novispirillum</taxon>
    </lineage>
</organism>